<evidence type="ECO:0000256" key="1">
    <source>
        <dbReference type="ARBA" id="ARBA00000085"/>
    </source>
</evidence>
<proteinExistence type="predicted"/>
<sequence>MYLHPFTVSKAVRDVNINIVKLHLSIQQIVLVKNNDDFNSIESNIRLYENKINADLKLIKERFLGDKQEVEDVIQILKRCEPFHYKIIALAKSGNHEQALSMIQLDISKHIPELEKELDDLIQFANNKATQFLEEAHSRVYQSNLWRGVVVVIIIFIGIWIARAESALRKSEVRLKGIFDNVAVGIGVMNPDGGYVQVNNRWQELFGYSATEVIQLHYRDVTHPDDRDMTTKQFQQLVTSKQAHQLEKRCLSKAGHIFWALVATTPIYNSQGVLQSLVSIVVDISERKQAESALRESEEKFRNIFEHSSAGIVLAKTNGYLWIVNPAWCQMIGYSADELVTMTFLEVTYPEDREASYQAIQKLLTQQIDHFQMEKRYVHKEGQVVWGSVSVSTVHNLQGKPLYLIAQIQDITARKQAENQLARERYKLFAVLDILPAFVYLVSRDYSIRFVNQRFRQLFGDPNGYPCYQLVNHYQQPCHNCLVEQISTLKIPDVRELTIIAGRTHLIYSNLFPATDDSEEMILEIGLDITERKQAEEALRQSEAQLKAIFDNAAVGIGVINPDGQYIQTNLKWATMLGYSVTELSQRRNVDITHPQDLEITRTQLKQLFAGTIDGYQLEKRFIRKDQSIFWGQLSVTPIRDQNGRIQAVIGIVVDITEHKIAIEALRDSERYHRILIDEATVGLGLFDQQGIIVELNTAFANIIGYSIAEAINKLSYQAITPPDYALSDQEQARLLQTSGRFGPYEKEFIHKAGHRVPVRLSGLIITHQGKPLMWVNVENITEQKRTEAQLKAANFQLSQFKSTLDMTLDGVYLFNTDTLKIFYVNQGGINQLGYTQAELLQMSIDDIKPPSATEYADALKIPFVKDSLPAVTFETQHRHKNGELIPVEVFLQYIQFPEDIKYFITIVRDITERKRTESQLRKAIESAERAKQASELANQAKSTFLAQMSHELRTPLNGILGYTQILRRDKNLSAEQQENIEIIHRSGEYLLTLINDILDLSKIEAGRIELYPTHFNLNQFLKGIINLFEMRARQKGICFNCELVSPLPSVVYVDETRLRQILINLLGNAIKFTQYGGVNLMVGYQNSTQFTEDYSHTEPITSLTWLGQKIRFQVEDTGIGIAQEELEKIFIPFQQSGDPQYRMKGTGLGLSITKKLVTMMGGELQVESQLNQGSTFWITLDLPPGSMAETTIPVSSNPTIIGYQRMVGNQSWSISNSPSQLSPVPIKILVVDDNRENCSVLVNLLIPLGFHVDVALNGQEAVAKAIHSKPDLILMDLSMPVMDGYEATRQIRQNPVIKEVIILAVSARVFETDIQQSRQAGCNDFIAKPIRLEQLLEQLHHYFNLQWIYDTVSEASVELATMDGTTPFTKPSAQQAAILFNLAKRGDLSGILNYVEQLKQDRRLIPFIKQIHQLANQIQLKQIRELVKNYL</sequence>
<keyword evidence="12" id="KW-0472">Membrane</keyword>
<dbReference type="Pfam" id="PF08447">
    <property type="entry name" value="PAS_3"/>
    <property type="match status" value="2"/>
</dbReference>
<dbReference type="InterPro" id="IPR000014">
    <property type="entry name" value="PAS"/>
</dbReference>
<dbReference type="SMART" id="SM00388">
    <property type="entry name" value="HisKA"/>
    <property type="match status" value="1"/>
</dbReference>
<keyword evidence="8" id="KW-0902">Two-component regulatory system</keyword>
<feature type="domain" description="PAS" evidence="15">
    <location>
        <begin position="542"/>
        <end position="612"/>
    </location>
</feature>
<dbReference type="InterPro" id="IPR003661">
    <property type="entry name" value="HisK_dim/P_dom"/>
</dbReference>
<evidence type="ECO:0000256" key="6">
    <source>
        <dbReference type="ARBA" id="ARBA00022777"/>
    </source>
</evidence>
<feature type="domain" description="PAC" evidence="16">
    <location>
        <begin position="371"/>
        <end position="423"/>
    </location>
</feature>
<dbReference type="Gene3D" id="3.30.450.20">
    <property type="entry name" value="PAS domain"/>
    <property type="match status" value="6"/>
</dbReference>
<dbReference type="CDD" id="cd00082">
    <property type="entry name" value="HisKA"/>
    <property type="match status" value="1"/>
</dbReference>
<dbReference type="Gene3D" id="3.30.565.10">
    <property type="entry name" value="Histidine kinase-like ATPase, C-terminal domain"/>
    <property type="match status" value="1"/>
</dbReference>
<feature type="domain" description="PAS" evidence="15">
    <location>
        <begin position="297"/>
        <end position="367"/>
    </location>
</feature>
<evidence type="ECO:0000256" key="3">
    <source>
        <dbReference type="ARBA" id="ARBA00022553"/>
    </source>
</evidence>
<dbReference type="PROSITE" id="PS50113">
    <property type="entry name" value="PAC"/>
    <property type="match status" value="5"/>
</dbReference>
<gene>
    <name evidence="17" type="ORF">THII_3469</name>
</gene>
<dbReference type="SMART" id="SM00091">
    <property type="entry name" value="PAS"/>
    <property type="match status" value="6"/>
</dbReference>
<feature type="modified residue" description="4-aspartylphosphate" evidence="11">
    <location>
        <position position="1277"/>
    </location>
</feature>
<feature type="domain" description="Response regulatory" evidence="14">
    <location>
        <begin position="1228"/>
        <end position="1344"/>
    </location>
</feature>
<feature type="transmembrane region" description="Helical" evidence="12">
    <location>
        <begin position="145"/>
        <end position="162"/>
    </location>
</feature>
<dbReference type="SMART" id="SM00086">
    <property type="entry name" value="PAC"/>
    <property type="match status" value="5"/>
</dbReference>
<dbReference type="PROSITE" id="PS50110">
    <property type="entry name" value="RESPONSE_REGULATORY"/>
    <property type="match status" value="1"/>
</dbReference>
<dbReference type="Pfam" id="PF13426">
    <property type="entry name" value="PAS_9"/>
    <property type="match status" value="4"/>
</dbReference>
<dbReference type="CDD" id="cd17546">
    <property type="entry name" value="REC_hyHK_CKI1_RcsC-like"/>
    <property type="match status" value="1"/>
</dbReference>
<feature type="domain" description="Histidine kinase" evidence="13">
    <location>
        <begin position="948"/>
        <end position="1185"/>
    </location>
</feature>
<dbReference type="GO" id="GO:0000155">
    <property type="term" value="F:phosphorelay sensor kinase activity"/>
    <property type="evidence" value="ECO:0007669"/>
    <property type="project" value="InterPro"/>
</dbReference>
<keyword evidence="5" id="KW-0547">Nucleotide-binding</keyword>
<dbReference type="Pfam" id="PF00512">
    <property type="entry name" value="HisKA"/>
    <property type="match status" value="1"/>
</dbReference>
<dbReference type="PROSITE" id="PS50112">
    <property type="entry name" value="PAS"/>
    <property type="match status" value="5"/>
</dbReference>
<feature type="domain" description="PAS" evidence="15">
    <location>
        <begin position="171"/>
        <end position="241"/>
    </location>
</feature>
<evidence type="ECO:0000256" key="5">
    <source>
        <dbReference type="ARBA" id="ARBA00022741"/>
    </source>
</evidence>
<keyword evidence="18" id="KW-1185">Reference proteome</keyword>
<evidence type="ECO:0000259" key="14">
    <source>
        <dbReference type="PROSITE" id="PS50110"/>
    </source>
</evidence>
<evidence type="ECO:0000256" key="11">
    <source>
        <dbReference type="PROSITE-ProRule" id="PRU00169"/>
    </source>
</evidence>
<dbReference type="SUPFAM" id="SSF55874">
    <property type="entry name" value="ATPase domain of HSP90 chaperone/DNA topoisomerase II/histidine kinase"/>
    <property type="match status" value="1"/>
</dbReference>
<feature type="domain" description="PAC" evidence="16">
    <location>
        <begin position="616"/>
        <end position="668"/>
    </location>
</feature>
<dbReference type="InterPro" id="IPR000700">
    <property type="entry name" value="PAS-assoc_C"/>
</dbReference>
<feature type="domain" description="PAS" evidence="15">
    <location>
        <begin position="797"/>
        <end position="861"/>
    </location>
</feature>
<reference evidence="17 18" key="1">
    <citation type="journal article" date="2014" name="ISME J.">
        <title>Ecophysiology of Thioploca ingrica as revealed by the complete genome sequence supplemented with proteomic evidence.</title>
        <authorList>
            <person name="Kojima H."/>
            <person name="Ogura Y."/>
            <person name="Yamamoto N."/>
            <person name="Togashi T."/>
            <person name="Mori H."/>
            <person name="Watanabe T."/>
            <person name="Nemoto F."/>
            <person name="Kurokawa K."/>
            <person name="Hayashi T."/>
            <person name="Fukui M."/>
        </authorList>
    </citation>
    <scope>NUCLEOTIDE SEQUENCE [LARGE SCALE GENOMIC DNA]</scope>
</reference>
<keyword evidence="12" id="KW-0812">Transmembrane</keyword>
<keyword evidence="7" id="KW-0067">ATP-binding</keyword>
<feature type="domain" description="PAC" evidence="16">
    <location>
        <begin position="490"/>
        <end position="541"/>
    </location>
</feature>
<dbReference type="PANTHER" id="PTHR43047:SF64">
    <property type="entry name" value="HISTIDINE KINASE CONTAINING CHEY-HOMOLOGOUS RECEIVER DOMAIN AND PAS DOMAIN-RELATED"/>
    <property type="match status" value="1"/>
</dbReference>
<dbReference type="SUPFAM" id="SSF47384">
    <property type="entry name" value="Homodimeric domain of signal transducing histidine kinase"/>
    <property type="match status" value="1"/>
</dbReference>
<dbReference type="PANTHER" id="PTHR43047">
    <property type="entry name" value="TWO-COMPONENT HISTIDINE PROTEIN KINASE"/>
    <property type="match status" value="1"/>
</dbReference>
<comment type="subunit">
    <text evidence="9">At low DSF concentrations, interacts with RpfF.</text>
</comment>
<evidence type="ECO:0000256" key="10">
    <source>
        <dbReference type="ARBA" id="ARBA00068150"/>
    </source>
</evidence>
<evidence type="ECO:0000313" key="18">
    <source>
        <dbReference type="Proteomes" id="UP000031623"/>
    </source>
</evidence>
<dbReference type="EMBL" id="AP014633">
    <property type="protein sequence ID" value="BAP57766.1"/>
    <property type="molecule type" value="Genomic_DNA"/>
</dbReference>
<evidence type="ECO:0000256" key="8">
    <source>
        <dbReference type="ARBA" id="ARBA00023012"/>
    </source>
</evidence>
<keyword evidence="4" id="KW-0808">Transferase</keyword>
<dbReference type="InterPro" id="IPR005467">
    <property type="entry name" value="His_kinase_dom"/>
</dbReference>
<dbReference type="Pfam" id="PF02518">
    <property type="entry name" value="HATPase_c"/>
    <property type="match status" value="1"/>
</dbReference>
<dbReference type="InterPro" id="IPR004358">
    <property type="entry name" value="Sig_transdc_His_kin-like_C"/>
</dbReference>
<dbReference type="Proteomes" id="UP000031623">
    <property type="component" value="Chromosome"/>
</dbReference>
<dbReference type="Gene3D" id="1.10.287.130">
    <property type="match status" value="1"/>
</dbReference>
<keyword evidence="12" id="KW-1133">Transmembrane helix</keyword>
<dbReference type="PRINTS" id="PR00344">
    <property type="entry name" value="BCTRLSENSOR"/>
</dbReference>
<dbReference type="FunFam" id="1.10.287.130:FF:000002">
    <property type="entry name" value="Two-component osmosensing histidine kinase"/>
    <property type="match status" value="1"/>
</dbReference>
<dbReference type="STRING" id="40754.THII_3469"/>
<dbReference type="CDD" id="cd00130">
    <property type="entry name" value="PAS"/>
    <property type="match status" value="5"/>
</dbReference>
<organism evidence="17 18">
    <name type="scientific">Thioploca ingrica</name>
    <dbReference type="NCBI Taxonomy" id="40754"/>
    <lineage>
        <taxon>Bacteria</taxon>
        <taxon>Pseudomonadati</taxon>
        <taxon>Pseudomonadota</taxon>
        <taxon>Gammaproteobacteria</taxon>
        <taxon>Thiotrichales</taxon>
        <taxon>Thiotrichaceae</taxon>
        <taxon>Thioploca</taxon>
    </lineage>
</organism>
<dbReference type="GO" id="GO:0005524">
    <property type="term" value="F:ATP binding"/>
    <property type="evidence" value="ECO:0007669"/>
    <property type="project" value="UniProtKB-KW"/>
</dbReference>
<evidence type="ECO:0000256" key="2">
    <source>
        <dbReference type="ARBA" id="ARBA00012438"/>
    </source>
</evidence>
<dbReference type="Gene3D" id="3.40.50.2300">
    <property type="match status" value="1"/>
</dbReference>
<name>A0A090BW05_9GAMM</name>
<dbReference type="EC" id="2.7.13.3" evidence="2"/>
<protein>
    <recommendedName>
        <fullName evidence="10">Sensory/regulatory protein RpfC</fullName>
        <ecNumber evidence="2">2.7.13.3</ecNumber>
    </recommendedName>
</protein>
<feature type="domain" description="PAS" evidence="15">
    <location>
        <begin position="669"/>
        <end position="739"/>
    </location>
</feature>
<evidence type="ECO:0000259" key="15">
    <source>
        <dbReference type="PROSITE" id="PS50112"/>
    </source>
</evidence>
<dbReference type="InterPro" id="IPR036890">
    <property type="entry name" value="HATPase_C_sf"/>
</dbReference>
<dbReference type="HOGENOM" id="CLU_002200_0_0_6"/>
<evidence type="ECO:0000259" key="16">
    <source>
        <dbReference type="PROSITE" id="PS50113"/>
    </source>
</evidence>
<dbReference type="SUPFAM" id="SSF55785">
    <property type="entry name" value="PYP-like sensor domain (PAS domain)"/>
    <property type="match status" value="6"/>
</dbReference>
<feature type="domain" description="PAC" evidence="16">
    <location>
        <begin position="872"/>
        <end position="923"/>
    </location>
</feature>
<dbReference type="InterPro" id="IPR013655">
    <property type="entry name" value="PAS_fold_3"/>
</dbReference>
<dbReference type="SMART" id="SM00387">
    <property type="entry name" value="HATPase_c"/>
    <property type="match status" value="1"/>
</dbReference>
<keyword evidence="3 11" id="KW-0597">Phosphoprotein</keyword>
<dbReference type="KEGG" id="tig:THII_3469"/>
<dbReference type="PROSITE" id="PS50109">
    <property type="entry name" value="HIS_KIN"/>
    <property type="match status" value="1"/>
</dbReference>
<evidence type="ECO:0000256" key="4">
    <source>
        <dbReference type="ARBA" id="ARBA00022679"/>
    </source>
</evidence>
<dbReference type="InterPro" id="IPR036097">
    <property type="entry name" value="HisK_dim/P_sf"/>
</dbReference>
<evidence type="ECO:0000259" key="13">
    <source>
        <dbReference type="PROSITE" id="PS50109"/>
    </source>
</evidence>
<dbReference type="InterPro" id="IPR011006">
    <property type="entry name" value="CheY-like_superfamily"/>
</dbReference>
<dbReference type="SMART" id="SM00448">
    <property type="entry name" value="REC"/>
    <property type="match status" value="1"/>
</dbReference>
<dbReference type="FunFam" id="3.30.565.10:FF:000010">
    <property type="entry name" value="Sensor histidine kinase RcsC"/>
    <property type="match status" value="1"/>
</dbReference>
<feature type="domain" description="PAC" evidence="16">
    <location>
        <begin position="244"/>
        <end position="296"/>
    </location>
</feature>
<dbReference type="Pfam" id="PF12729">
    <property type="entry name" value="4HB_MCP_1"/>
    <property type="match status" value="1"/>
</dbReference>
<dbReference type="CDD" id="cd16922">
    <property type="entry name" value="HATPase_EvgS-ArcB-TorS-like"/>
    <property type="match status" value="1"/>
</dbReference>
<dbReference type="SUPFAM" id="SSF52172">
    <property type="entry name" value="CheY-like"/>
    <property type="match status" value="1"/>
</dbReference>
<evidence type="ECO:0000256" key="7">
    <source>
        <dbReference type="ARBA" id="ARBA00022840"/>
    </source>
</evidence>
<evidence type="ECO:0000256" key="9">
    <source>
        <dbReference type="ARBA" id="ARBA00064003"/>
    </source>
</evidence>
<evidence type="ECO:0000313" key="17">
    <source>
        <dbReference type="EMBL" id="BAP57766.1"/>
    </source>
</evidence>
<dbReference type="NCBIfam" id="TIGR00229">
    <property type="entry name" value="sensory_box"/>
    <property type="match status" value="5"/>
</dbReference>
<accession>A0A090BW05</accession>
<keyword evidence="6 17" id="KW-0418">Kinase</keyword>
<dbReference type="InterPro" id="IPR001789">
    <property type="entry name" value="Sig_transdc_resp-reg_receiver"/>
</dbReference>
<dbReference type="InterPro" id="IPR001610">
    <property type="entry name" value="PAC"/>
</dbReference>
<dbReference type="InterPro" id="IPR003594">
    <property type="entry name" value="HATPase_dom"/>
</dbReference>
<evidence type="ECO:0000256" key="12">
    <source>
        <dbReference type="SAM" id="Phobius"/>
    </source>
</evidence>
<dbReference type="Pfam" id="PF00072">
    <property type="entry name" value="Response_reg"/>
    <property type="match status" value="1"/>
</dbReference>
<dbReference type="InterPro" id="IPR024478">
    <property type="entry name" value="HlyB_4HB_MCP"/>
</dbReference>
<comment type="catalytic activity">
    <reaction evidence="1">
        <text>ATP + protein L-histidine = ADP + protein N-phospho-L-histidine.</text>
        <dbReference type="EC" id="2.7.13.3"/>
    </reaction>
</comment>
<dbReference type="InterPro" id="IPR035965">
    <property type="entry name" value="PAS-like_dom_sf"/>
</dbReference>